<sequence>MFRLLSRARGQRHAFGACLKTASRGKSFHFYVDLEDPENTGRFVDEKMNHLMDDHKEGTMAYAHQLLNKSFYYYQVRDYMNAKRYAENAHQKALEINKNSSFVFLTSQTCYHCHMKVAEEYEKFLQEYEAHNDHFFTSKGQADGNSSLKPNPSVVFNANRAIRQLQKTAQDYKTIATRIYNKPENAFMRSSGTRDSHAQRRTTSWEESSSASAYDQDYEDNFYQYTATCTRRRPEHAEIRNFYKAQRAAVRVQAAQAPRTLRCGEKSACHYTGGTMRRTAAPSMSGRYRNEAQP</sequence>
<dbReference type="EMBL" id="ATMH01008192">
    <property type="protein sequence ID" value="EPY22641.1"/>
    <property type="molecule type" value="Genomic_DNA"/>
</dbReference>
<gene>
    <name evidence="2" type="ORF">STCU_08192</name>
</gene>
<evidence type="ECO:0000313" key="2">
    <source>
        <dbReference type="EMBL" id="EPY22641.1"/>
    </source>
</evidence>
<dbReference type="Proteomes" id="UP000015354">
    <property type="component" value="Unassembled WGS sequence"/>
</dbReference>
<feature type="region of interest" description="Disordered" evidence="1">
    <location>
        <begin position="187"/>
        <end position="212"/>
    </location>
</feature>
<proteinExistence type="predicted"/>
<organism evidence="2 3">
    <name type="scientific">Strigomonas culicis</name>
    <dbReference type="NCBI Taxonomy" id="28005"/>
    <lineage>
        <taxon>Eukaryota</taxon>
        <taxon>Discoba</taxon>
        <taxon>Euglenozoa</taxon>
        <taxon>Kinetoplastea</taxon>
        <taxon>Metakinetoplastina</taxon>
        <taxon>Trypanosomatida</taxon>
        <taxon>Trypanosomatidae</taxon>
        <taxon>Strigomonadinae</taxon>
        <taxon>Strigomonas</taxon>
    </lineage>
</organism>
<accession>S9V6R8</accession>
<keyword evidence="3" id="KW-1185">Reference proteome</keyword>
<feature type="compositionally biased region" description="Low complexity" evidence="1">
    <location>
        <begin position="201"/>
        <end position="212"/>
    </location>
</feature>
<comment type="caution">
    <text evidence="2">The sequence shown here is derived from an EMBL/GenBank/DDBJ whole genome shotgun (WGS) entry which is preliminary data.</text>
</comment>
<protein>
    <submittedName>
        <fullName evidence="2">Uncharacterized protein</fullName>
    </submittedName>
</protein>
<evidence type="ECO:0000256" key="1">
    <source>
        <dbReference type="SAM" id="MobiDB-lite"/>
    </source>
</evidence>
<name>S9V6R8_9TRYP</name>
<evidence type="ECO:0000313" key="3">
    <source>
        <dbReference type="Proteomes" id="UP000015354"/>
    </source>
</evidence>
<dbReference type="OrthoDB" id="271846at2759"/>
<reference evidence="2 3" key="1">
    <citation type="journal article" date="2013" name="PLoS ONE">
        <title>Predicting the Proteins of Angomonas deanei, Strigomonas culicis and Their Respective Endosymbionts Reveals New Aspects of the Trypanosomatidae Family.</title>
        <authorList>
            <person name="Motta M.C."/>
            <person name="Martins A.C."/>
            <person name="de Souza S.S."/>
            <person name="Catta-Preta C.M."/>
            <person name="Silva R."/>
            <person name="Klein C.C."/>
            <person name="de Almeida L.G."/>
            <person name="de Lima Cunha O."/>
            <person name="Ciapina L.P."/>
            <person name="Brocchi M."/>
            <person name="Colabardini A.C."/>
            <person name="de Araujo Lima B."/>
            <person name="Machado C.R."/>
            <person name="de Almeida Soares C.M."/>
            <person name="Probst C.M."/>
            <person name="de Menezes C.B."/>
            <person name="Thompson C.E."/>
            <person name="Bartholomeu D.C."/>
            <person name="Gradia D.F."/>
            <person name="Pavoni D.P."/>
            <person name="Grisard E.C."/>
            <person name="Fantinatti-Garboggini F."/>
            <person name="Marchini F.K."/>
            <person name="Rodrigues-Luiz G.F."/>
            <person name="Wagner G."/>
            <person name="Goldman G.H."/>
            <person name="Fietto J.L."/>
            <person name="Elias M.C."/>
            <person name="Goldman M.H."/>
            <person name="Sagot M.F."/>
            <person name="Pereira M."/>
            <person name="Stoco P.H."/>
            <person name="de Mendonca-Neto R.P."/>
            <person name="Teixeira S.M."/>
            <person name="Maciel T.E."/>
            <person name="de Oliveira Mendes T.A."/>
            <person name="Urmenyi T.P."/>
            <person name="de Souza W."/>
            <person name="Schenkman S."/>
            <person name="de Vasconcelos A.T."/>
        </authorList>
    </citation>
    <scope>NUCLEOTIDE SEQUENCE [LARGE SCALE GENOMIC DNA]</scope>
</reference>
<dbReference type="AlphaFoldDB" id="S9V6R8"/>